<feature type="region of interest" description="Disordered" evidence="1">
    <location>
        <begin position="25"/>
        <end position="54"/>
    </location>
</feature>
<evidence type="ECO:0000259" key="2">
    <source>
        <dbReference type="PROSITE" id="PS50943"/>
    </source>
</evidence>
<reference evidence="3 4" key="1">
    <citation type="submission" date="2018-10" db="EMBL/GenBank/DDBJ databases">
        <title>Comamonadaceae CDC group NO-1 genome sequencing and assembly.</title>
        <authorList>
            <person name="Bernier A.-M."/>
            <person name="Bernard K."/>
        </authorList>
    </citation>
    <scope>NUCLEOTIDE SEQUENCE [LARGE SCALE GENOMIC DNA]</scope>
    <source>
        <strain evidence="3 4">NML180582</strain>
    </source>
</reference>
<protein>
    <submittedName>
        <fullName evidence="3">XRE family transcriptional regulator</fullName>
    </submittedName>
</protein>
<dbReference type="OrthoDB" id="9799384at2"/>
<dbReference type="Proteomes" id="UP000275180">
    <property type="component" value="Unassembled WGS sequence"/>
</dbReference>
<proteinExistence type="predicted"/>
<dbReference type="InterPro" id="IPR010982">
    <property type="entry name" value="Lambda_DNA-bd_dom_sf"/>
</dbReference>
<sequence>MCARKINLAEMADAVATKVQAPVATPPAPFGASLSSPAEAGSTPQQAKTRQARKALGLPQVNFARLINTPLALLNDWEQGRQAPPGAAMCLFELLIRHPELAKELEQTEQG</sequence>
<dbReference type="Gene3D" id="1.10.260.40">
    <property type="entry name" value="lambda repressor-like DNA-binding domains"/>
    <property type="match status" value="1"/>
</dbReference>
<evidence type="ECO:0000313" key="3">
    <source>
        <dbReference type="EMBL" id="RMX17515.1"/>
    </source>
</evidence>
<feature type="domain" description="HTH cro/C1-type" evidence="2">
    <location>
        <begin position="50"/>
        <end position="84"/>
    </location>
</feature>
<evidence type="ECO:0000313" key="4">
    <source>
        <dbReference type="Proteomes" id="UP000275180"/>
    </source>
</evidence>
<dbReference type="Pfam" id="PF15731">
    <property type="entry name" value="MqsA_antitoxin"/>
    <property type="match status" value="1"/>
</dbReference>
<dbReference type="InterPro" id="IPR032758">
    <property type="entry name" value="MqsA/HigA-2"/>
</dbReference>
<evidence type="ECO:0000256" key="1">
    <source>
        <dbReference type="SAM" id="MobiDB-lite"/>
    </source>
</evidence>
<dbReference type="RefSeq" id="WP_122244326.1">
    <property type="nucleotide sequence ID" value="NZ_RDQJ01000004.1"/>
</dbReference>
<name>A0A3M6RRD6_9BURK</name>
<dbReference type="CDD" id="cd00093">
    <property type="entry name" value="HTH_XRE"/>
    <property type="match status" value="1"/>
</dbReference>
<dbReference type="AlphaFoldDB" id="A0A3M6RRD6"/>
<dbReference type="PROSITE" id="PS50943">
    <property type="entry name" value="HTH_CROC1"/>
    <property type="match status" value="1"/>
</dbReference>
<accession>A0A3M6RRD6</accession>
<dbReference type="GO" id="GO:0003677">
    <property type="term" value="F:DNA binding"/>
    <property type="evidence" value="ECO:0007669"/>
    <property type="project" value="InterPro"/>
</dbReference>
<comment type="caution">
    <text evidence="3">The sequence shown here is derived from an EMBL/GenBank/DDBJ whole genome shotgun (WGS) entry which is preliminary data.</text>
</comment>
<gene>
    <name evidence="3" type="ORF">EBQ34_04080</name>
</gene>
<dbReference type="EMBL" id="RDQJ01000004">
    <property type="protein sequence ID" value="RMX17515.1"/>
    <property type="molecule type" value="Genomic_DNA"/>
</dbReference>
<dbReference type="SUPFAM" id="SSF47413">
    <property type="entry name" value="lambda repressor-like DNA-binding domains"/>
    <property type="match status" value="1"/>
</dbReference>
<dbReference type="InterPro" id="IPR001387">
    <property type="entry name" value="Cro/C1-type_HTH"/>
</dbReference>
<organism evidence="3 4">
    <name type="scientific">Vandammella animalimorsus</name>
    <dbReference type="NCBI Taxonomy" id="2029117"/>
    <lineage>
        <taxon>Bacteria</taxon>
        <taxon>Pseudomonadati</taxon>
        <taxon>Pseudomonadota</taxon>
        <taxon>Betaproteobacteria</taxon>
        <taxon>Burkholderiales</taxon>
        <taxon>Comamonadaceae</taxon>
        <taxon>Vandammella</taxon>
    </lineage>
</organism>